<gene>
    <name evidence="7" type="ORF">INT45_009586</name>
</gene>
<evidence type="ECO:0000256" key="2">
    <source>
        <dbReference type="ARBA" id="ARBA00022737"/>
    </source>
</evidence>
<evidence type="ECO:0000256" key="3">
    <source>
        <dbReference type="ARBA" id="ARBA00044493"/>
    </source>
</evidence>
<dbReference type="Proteomes" id="UP000646827">
    <property type="component" value="Unassembled WGS sequence"/>
</dbReference>
<reference evidence="7 8" key="1">
    <citation type="submission" date="2020-12" db="EMBL/GenBank/DDBJ databases">
        <title>Metabolic potential, ecology and presence of endohyphal bacteria is reflected in genomic diversity of Mucoromycotina.</title>
        <authorList>
            <person name="Muszewska A."/>
            <person name="Okrasinska A."/>
            <person name="Steczkiewicz K."/>
            <person name="Drgas O."/>
            <person name="Orlowska M."/>
            <person name="Perlinska-Lenart U."/>
            <person name="Aleksandrzak-Piekarczyk T."/>
            <person name="Szatraj K."/>
            <person name="Zielenkiewicz U."/>
            <person name="Pilsyk S."/>
            <person name="Malc E."/>
            <person name="Mieczkowski P."/>
            <person name="Kruszewska J.S."/>
            <person name="Biernat P."/>
            <person name="Pawlowska J."/>
        </authorList>
    </citation>
    <scope>NUCLEOTIDE SEQUENCE [LARGE SCALE GENOMIC DNA]</scope>
    <source>
        <strain evidence="7 8">CBS 142.35</strain>
    </source>
</reference>
<dbReference type="SUPFAM" id="SSF81901">
    <property type="entry name" value="HCP-like"/>
    <property type="match status" value="1"/>
</dbReference>
<dbReference type="AlphaFoldDB" id="A0A8H7VKJ5"/>
<dbReference type="PROSITE" id="PS51375">
    <property type="entry name" value="PPR"/>
    <property type="match status" value="3"/>
</dbReference>
<dbReference type="Pfam" id="PF17177">
    <property type="entry name" value="PPR_long"/>
    <property type="match status" value="1"/>
</dbReference>
<feature type="repeat" description="PPR" evidence="5">
    <location>
        <begin position="559"/>
        <end position="593"/>
    </location>
</feature>
<dbReference type="Gene3D" id="1.25.40.10">
    <property type="entry name" value="Tetratricopeptide repeat domain"/>
    <property type="match status" value="2"/>
</dbReference>
<evidence type="ECO:0000259" key="6">
    <source>
        <dbReference type="Pfam" id="PF17177"/>
    </source>
</evidence>
<evidence type="ECO:0000313" key="7">
    <source>
        <dbReference type="EMBL" id="KAG2224000.1"/>
    </source>
</evidence>
<dbReference type="InterPro" id="IPR011990">
    <property type="entry name" value="TPR-like_helical_dom_sf"/>
</dbReference>
<sequence>MLQAIDTPSTWTAQTTQYRRRSIPLRRQYYSQTTTRRFATAALSTPELQQQHQQQHQQQRVCTTTTKKRRELVPQPSDLHGPFSTFNISHQVDFVDLERAIRNRQAESAWSLFTTLASRPQGEDERYIPLPLCSALFSLLTFAKTLSGRGKASDYRQKQIDQLLHYVVEEFEMPRSQFMAGAQVIPIPPHKILLNTIRRRNKRASWGIFYDMTPEQVREMPRNMIFKLMSLLQDDFKIDHKERMWRLEFVAGLHEGIVDNGRALTAMEILDIAKVYHLFETDDPRAAHGMMMQLNKGDSPISSAVLAELVWRAIEFKALNSAKELLLNVSERRKEQGEPLAADEPAYISLIHAFRDKKQYIKALELFELILEEGIPPSIRGFNAALQVFADQGQADKSVYVFNSLIELGIVPDAATFSEMIKAHTIAGDMRAALEYYHIMREEYSIQPNAYTYSIIIEAFSKRNDAHSVIRWFQSMLRHDIFPNHIIMNNAIKAFQRQSKAYPNMGEAVARIVGHAKASGIKADAHLYTLLLQVQGQINGLGGALATHREMIARLIEPNVYTYTTLIYICGQHDAPDAAHQIFELMKQSRVYLPNTHTYSAMMDVLSKAQRHDVLKELIQEFLVESQKAADNNDCRLLIDPKVRGYIQLYT</sequence>
<dbReference type="EMBL" id="JAEPRB010000050">
    <property type="protein sequence ID" value="KAG2224000.1"/>
    <property type="molecule type" value="Genomic_DNA"/>
</dbReference>
<name>A0A8H7VKJ5_9FUNG</name>
<dbReference type="OrthoDB" id="185373at2759"/>
<dbReference type="PANTHER" id="PTHR47447:SF17">
    <property type="entry name" value="OS12G0638900 PROTEIN"/>
    <property type="match status" value="1"/>
</dbReference>
<dbReference type="NCBIfam" id="TIGR00756">
    <property type="entry name" value="PPR"/>
    <property type="match status" value="3"/>
</dbReference>
<accession>A0A8H7VKJ5</accession>
<keyword evidence="2" id="KW-0677">Repeat</keyword>
<dbReference type="PANTHER" id="PTHR47447">
    <property type="entry name" value="OS03G0856100 PROTEIN"/>
    <property type="match status" value="1"/>
</dbReference>
<feature type="domain" description="PROP1-like PPR" evidence="6">
    <location>
        <begin position="337"/>
        <end position="460"/>
    </location>
</feature>
<keyword evidence="8" id="KW-1185">Reference proteome</keyword>
<dbReference type="InterPro" id="IPR002885">
    <property type="entry name" value="PPR_rpt"/>
</dbReference>
<evidence type="ECO:0000256" key="4">
    <source>
        <dbReference type="ARBA" id="ARBA00044511"/>
    </source>
</evidence>
<dbReference type="Pfam" id="PF13812">
    <property type="entry name" value="PPR_3"/>
    <property type="match status" value="1"/>
</dbReference>
<evidence type="ECO:0000256" key="5">
    <source>
        <dbReference type="PROSITE-ProRule" id="PRU00708"/>
    </source>
</evidence>
<dbReference type="InterPro" id="IPR033443">
    <property type="entry name" value="PROP1-like_PPR_dom"/>
</dbReference>
<organism evidence="7 8">
    <name type="scientific">Circinella minor</name>
    <dbReference type="NCBI Taxonomy" id="1195481"/>
    <lineage>
        <taxon>Eukaryota</taxon>
        <taxon>Fungi</taxon>
        <taxon>Fungi incertae sedis</taxon>
        <taxon>Mucoromycota</taxon>
        <taxon>Mucoromycotina</taxon>
        <taxon>Mucoromycetes</taxon>
        <taxon>Mucorales</taxon>
        <taxon>Lichtheimiaceae</taxon>
        <taxon>Circinella</taxon>
    </lineage>
</organism>
<comment type="caution">
    <text evidence="7">The sequence shown here is derived from an EMBL/GenBank/DDBJ whole genome shotgun (WGS) entry which is preliminary data.</text>
</comment>
<comment type="subunit">
    <text evidence="4">Binds to mitochondrial small subunit 15S rRNA.</text>
</comment>
<evidence type="ECO:0000256" key="1">
    <source>
        <dbReference type="ARBA" id="ARBA00006192"/>
    </source>
</evidence>
<feature type="repeat" description="PPR" evidence="5">
    <location>
        <begin position="343"/>
        <end position="377"/>
    </location>
</feature>
<proteinExistence type="inferred from homology"/>
<comment type="similarity">
    <text evidence="1">Belongs to the CCM1 family.</text>
</comment>
<evidence type="ECO:0000313" key="8">
    <source>
        <dbReference type="Proteomes" id="UP000646827"/>
    </source>
</evidence>
<feature type="repeat" description="PPR" evidence="5">
    <location>
        <begin position="449"/>
        <end position="483"/>
    </location>
</feature>
<comment type="function">
    <text evidence="3">Regulates mitochondrial small subunit maturation by controlling 15S rRNA 5'-end processing. Localizes to the 5' precursor of the 15S rRNA in a position that is subsequently occupied by mS47 in the mature yeast mtSSU. Uses structure and sequence-specific RNA recognition, binding to a single-stranded region of the precursor and specifically recognizing bases -6 to -1. The exchange of Ccm1 for mS47 is coupled to the irreversible removal of precursor rRNA that is accompanied by conformational changes of the mitoribosomal proteins uS5m and mS26. These conformational changes signal completion of 5'-end rRNA processing through protection of the mature 5'-end of the 15S rRNA and stabilization of mS47. The removal of the 5' precursor together with the dissociation of Ccm1 may be catalyzed by the 5'-3' exoribonuclease Pet127. Involved in the specific removal of group I introns in mitochondrial encoded transcripts.</text>
</comment>
<protein>
    <recommendedName>
        <fullName evidence="6">PROP1-like PPR domain-containing protein</fullName>
    </recommendedName>
</protein>